<evidence type="ECO:0000313" key="2">
    <source>
        <dbReference type="EMBL" id="KAK2907356.1"/>
    </source>
</evidence>
<comment type="caution">
    <text evidence="2">The sequence shown here is derived from an EMBL/GenBank/DDBJ whole genome shotgun (WGS) entry which is preliminary data.</text>
</comment>
<dbReference type="Proteomes" id="UP001187343">
    <property type="component" value="Unassembled WGS sequence"/>
</dbReference>
<dbReference type="AlphaFoldDB" id="A0AA88Q1W6"/>
<accession>A0AA88Q1W6</accession>
<feature type="compositionally biased region" description="Basic and acidic residues" evidence="1">
    <location>
        <begin position="113"/>
        <end position="135"/>
    </location>
</feature>
<dbReference type="EMBL" id="JAUYZG010000005">
    <property type="protein sequence ID" value="KAK2907356.1"/>
    <property type="molecule type" value="Genomic_DNA"/>
</dbReference>
<evidence type="ECO:0000313" key="3">
    <source>
        <dbReference type="Proteomes" id="UP001187343"/>
    </source>
</evidence>
<feature type="compositionally biased region" description="Basic and acidic residues" evidence="1">
    <location>
        <begin position="149"/>
        <end position="161"/>
    </location>
</feature>
<feature type="region of interest" description="Disordered" evidence="1">
    <location>
        <begin position="203"/>
        <end position="253"/>
    </location>
</feature>
<feature type="region of interest" description="Disordered" evidence="1">
    <location>
        <begin position="57"/>
        <end position="166"/>
    </location>
</feature>
<keyword evidence="3" id="KW-1185">Reference proteome</keyword>
<sequence>MALEDKEANDEDVEQQLSLSSEWAALDFSGMFLEELEEKEEQALSGSAIISAFQREGAHSGSEIVGQDGMKEGDEEGEEGETSAAWGNFMEVEEREEGEEEKEQEEREEETVAESREWTEVVSRRVRGGVDDYQRRKPQGKIPCVKSSEMLERQKQREKWKAASRAYRERKKMANAVLEMTPPSVDNIPADLINVDVAQEQPENAGQPVVGPLPLNEDFNPPVSSTPERDQRRNVSSAEKCNKRLQKEKRKLKKQVLKLRKQLAEPVKVDLSNTVCHTEDPSSPPEPPKEQASLQDLSGKFVIVTQYRPGSMKGQLLSISSGQSRGTWATRTCIVPSFPSTKLETSLRLPGEKHRVLGSPRVRA</sequence>
<gene>
    <name evidence="2" type="ORF">Q8A67_006341</name>
</gene>
<reference evidence="2" key="1">
    <citation type="submission" date="2023-08" db="EMBL/GenBank/DDBJ databases">
        <title>Chromosome-level Genome Assembly of mud carp (Cirrhinus molitorella).</title>
        <authorList>
            <person name="Liu H."/>
        </authorList>
    </citation>
    <scope>NUCLEOTIDE SEQUENCE</scope>
    <source>
        <strain evidence="2">Prfri</strain>
        <tissue evidence="2">Muscle</tissue>
    </source>
</reference>
<name>A0AA88Q1W6_9TELE</name>
<organism evidence="2 3">
    <name type="scientific">Cirrhinus molitorella</name>
    <name type="common">mud carp</name>
    <dbReference type="NCBI Taxonomy" id="172907"/>
    <lineage>
        <taxon>Eukaryota</taxon>
        <taxon>Metazoa</taxon>
        <taxon>Chordata</taxon>
        <taxon>Craniata</taxon>
        <taxon>Vertebrata</taxon>
        <taxon>Euteleostomi</taxon>
        <taxon>Actinopterygii</taxon>
        <taxon>Neopterygii</taxon>
        <taxon>Teleostei</taxon>
        <taxon>Ostariophysi</taxon>
        <taxon>Cypriniformes</taxon>
        <taxon>Cyprinidae</taxon>
        <taxon>Labeoninae</taxon>
        <taxon>Labeonini</taxon>
        <taxon>Cirrhinus</taxon>
    </lineage>
</organism>
<proteinExistence type="predicted"/>
<feature type="compositionally biased region" description="Basic residues" evidence="1">
    <location>
        <begin position="243"/>
        <end position="253"/>
    </location>
</feature>
<evidence type="ECO:0000256" key="1">
    <source>
        <dbReference type="SAM" id="MobiDB-lite"/>
    </source>
</evidence>
<feature type="compositionally biased region" description="Acidic residues" evidence="1">
    <location>
        <begin position="91"/>
        <end position="112"/>
    </location>
</feature>
<protein>
    <submittedName>
        <fullName evidence="2">Uncharacterized protein</fullName>
    </submittedName>
</protein>
<feature type="region of interest" description="Disordered" evidence="1">
    <location>
        <begin position="272"/>
        <end position="293"/>
    </location>
</feature>